<keyword evidence="2" id="KW-1185">Reference proteome</keyword>
<accession>A0AAN5D6F3</accession>
<dbReference type="AlphaFoldDB" id="A0AAN5D6F3"/>
<evidence type="ECO:0000313" key="2">
    <source>
        <dbReference type="Proteomes" id="UP001328107"/>
    </source>
</evidence>
<reference evidence="2" key="1">
    <citation type="submission" date="2022-10" db="EMBL/GenBank/DDBJ databases">
        <title>Genome assembly of Pristionchus species.</title>
        <authorList>
            <person name="Yoshida K."/>
            <person name="Sommer R.J."/>
        </authorList>
    </citation>
    <scope>NUCLEOTIDE SEQUENCE [LARGE SCALE GENOMIC DNA]</scope>
    <source>
        <strain evidence="2">RS5460</strain>
    </source>
</reference>
<gene>
    <name evidence="1" type="ORF">PMAYCL1PPCAC_26722</name>
</gene>
<evidence type="ECO:0008006" key="3">
    <source>
        <dbReference type="Google" id="ProtNLM"/>
    </source>
</evidence>
<comment type="caution">
    <text evidence="1">The sequence shown here is derived from an EMBL/GenBank/DDBJ whole genome shotgun (WGS) entry which is preliminary data.</text>
</comment>
<evidence type="ECO:0000313" key="1">
    <source>
        <dbReference type="EMBL" id="GMR56527.1"/>
    </source>
</evidence>
<feature type="non-terminal residue" evidence="1">
    <location>
        <position position="154"/>
    </location>
</feature>
<dbReference type="Proteomes" id="UP001328107">
    <property type="component" value="Unassembled WGS sequence"/>
</dbReference>
<proteinExistence type="predicted"/>
<organism evidence="1 2">
    <name type="scientific">Pristionchus mayeri</name>
    <dbReference type="NCBI Taxonomy" id="1317129"/>
    <lineage>
        <taxon>Eukaryota</taxon>
        <taxon>Metazoa</taxon>
        <taxon>Ecdysozoa</taxon>
        <taxon>Nematoda</taxon>
        <taxon>Chromadorea</taxon>
        <taxon>Rhabditida</taxon>
        <taxon>Rhabditina</taxon>
        <taxon>Diplogasteromorpha</taxon>
        <taxon>Diplogasteroidea</taxon>
        <taxon>Neodiplogasteridae</taxon>
        <taxon>Pristionchus</taxon>
    </lineage>
</organism>
<dbReference type="EMBL" id="BTRK01000006">
    <property type="protein sequence ID" value="GMR56527.1"/>
    <property type="molecule type" value="Genomic_DNA"/>
</dbReference>
<feature type="non-terminal residue" evidence="1">
    <location>
        <position position="1"/>
    </location>
</feature>
<protein>
    <recommendedName>
        <fullName evidence="3">C6 domain-containing protein</fullName>
    </recommendedName>
</protein>
<sequence length="154" mass="16307">TRLTVLPSTSSPLLSLLPLHSLETTTTSVIPTTSTTKLSTSSTSTKASTTTRTTTNITNCCTALTQLLAATEYYPDGLMTFTYNNNACKTAVSVSCSQTDPAFELYAAIVANGDNFLGYQPNSIIYPGKCSGGIWHMGIPPIAIETLACRLTNP</sequence>
<name>A0AAN5D6F3_9BILA</name>